<dbReference type="Proteomes" id="UP001055811">
    <property type="component" value="Linkage Group LG09"/>
</dbReference>
<gene>
    <name evidence="1" type="ORF">L2E82_47344</name>
</gene>
<proteinExistence type="predicted"/>
<keyword evidence="2" id="KW-1185">Reference proteome</keyword>
<protein>
    <submittedName>
        <fullName evidence="1">Uncharacterized protein</fullName>
    </submittedName>
</protein>
<evidence type="ECO:0000313" key="1">
    <source>
        <dbReference type="EMBL" id="KAI3689388.1"/>
    </source>
</evidence>
<dbReference type="EMBL" id="CM042017">
    <property type="protein sequence ID" value="KAI3689388.1"/>
    <property type="molecule type" value="Genomic_DNA"/>
</dbReference>
<accession>A0ACB8YWA9</accession>
<name>A0ACB8YWA9_CICIN</name>
<reference evidence="1 2" key="2">
    <citation type="journal article" date="2022" name="Mol. Ecol. Resour.">
        <title>The genomes of chicory, endive, great burdock and yacon provide insights into Asteraceae paleo-polyploidization history and plant inulin production.</title>
        <authorList>
            <person name="Fan W."/>
            <person name="Wang S."/>
            <person name="Wang H."/>
            <person name="Wang A."/>
            <person name="Jiang F."/>
            <person name="Liu H."/>
            <person name="Zhao H."/>
            <person name="Xu D."/>
            <person name="Zhang Y."/>
        </authorList>
    </citation>
    <scope>NUCLEOTIDE SEQUENCE [LARGE SCALE GENOMIC DNA]</scope>
    <source>
        <strain evidence="2">cv. Punajuju</strain>
        <tissue evidence="1">Leaves</tissue>
    </source>
</reference>
<organism evidence="1 2">
    <name type="scientific">Cichorium intybus</name>
    <name type="common">Chicory</name>
    <dbReference type="NCBI Taxonomy" id="13427"/>
    <lineage>
        <taxon>Eukaryota</taxon>
        <taxon>Viridiplantae</taxon>
        <taxon>Streptophyta</taxon>
        <taxon>Embryophyta</taxon>
        <taxon>Tracheophyta</taxon>
        <taxon>Spermatophyta</taxon>
        <taxon>Magnoliopsida</taxon>
        <taxon>eudicotyledons</taxon>
        <taxon>Gunneridae</taxon>
        <taxon>Pentapetalae</taxon>
        <taxon>asterids</taxon>
        <taxon>campanulids</taxon>
        <taxon>Asterales</taxon>
        <taxon>Asteraceae</taxon>
        <taxon>Cichorioideae</taxon>
        <taxon>Cichorieae</taxon>
        <taxon>Cichoriinae</taxon>
        <taxon>Cichorium</taxon>
    </lineage>
</organism>
<sequence length="413" mass="45849">MSVIANLAAPPQTCFLGSSVIPTPFSFSVKDDTSGADLAQPNPTSSIPAQSRILRSLSHLMFHCNRVSTSASRIFINFGLRVQNWRMNKCRYQGNQAGKELIEMYSPLLDLYLDEDIQLGSELISSNILNRLKINISVFKIQDQIVACYNRAPSTRANHCALVITAIECYNQIDDWMRRDNENFPGNCPFSLIMLRHNNHHHLYEGSEGGSSPRGSISENGTVNTIESNVAPRSFAESNEKSSEEAERKIPLNYASRYSSRIGGIQKSAYLPFKLKSVVHQVVLHPPSPSSASTSFSSFGALGFVHVRLLRRYRHPLICIAAVYLPCSTMAADAIDSSSSSSASNICFIRKPDSVILFTDFRFLSDFYLISDSVSCVSVAGLMMARLAVIGFSLFPLLVPEYFKNTTILNYRL</sequence>
<comment type="caution">
    <text evidence="1">The sequence shown here is derived from an EMBL/GenBank/DDBJ whole genome shotgun (WGS) entry which is preliminary data.</text>
</comment>
<evidence type="ECO:0000313" key="2">
    <source>
        <dbReference type="Proteomes" id="UP001055811"/>
    </source>
</evidence>
<reference evidence="2" key="1">
    <citation type="journal article" date="2022" name="Mol. Ecol. Resour.">
        <title>The genomes of chicory, endive, great burdock and yacon provide insights into Asteraceae palaeo-polyploidization history and plant inulin production.</title>
        <authorList>
            <person name="Fan W."/>
            <person name="Wang S."/>
            <person name="Wang H."/>
            <person name="Wang A."/>
            <person name="Jiang F."/>
            <person name="Liu H."/>
            <person name="Zhao H."/>
            <person name="Xu D."/>
            <person name="Zhang Y."/>
        </authorList>
    </citation>
    <scope>NUCLEOTIDE SEQUENCE [LARGE SCALE GENOMIC DNA]</scope>
    <source>
        <strain evidence="2">cv. Punajuju</strain>
    </source>
</reference>